<comment type="caution">
    <text evidence="3">The sequence shown here is derived from an EMBL/GenBank/DDBJ whole genome shotgun (WGS) entry which is preliminary data.</text>
</comment>
<sequence length="171" mass="18104">MVISVAVSSAVFRDLFGSFPTAVAVVTTVDADGAPRGFTCNAFAAISAEPPLLLVCVDRRSRTLHALRSSKGFVLHVLGDGGQATSELFAGRSEHKFAGLPWRPSAVACGAPVLSGTTRAHAECTVERIVEAGDHSVVIGLVRHAEVTDRDPLLYQRRSYAVWPGVPAPVR</sequence>
<dbReference type="GO" id="GO:0010181">
    <property type="term" value="F:FMN binding"/>
    <property type="evidence" value="ECO:0007669"/>
    <property type="project" value="InterPro"/>
</dbReference>
<dbReference type="SMART" id="SM00903">
    <property type="entry name" value="Flavin_Reduct"/>
    <property type="match status" value="1"/>
</dbReference>
<keyword evidence="1" id="KW-0560">Oxidoreductase</keyword>
<dbReference type="InterPro" id="IPR012349">
    <property type="entry name" value="Split_barrel_FMN-bd"/>
</dbReference>
<feature type="domain" description="Flavin reductase like" evidence="2">
    <location>
        <begin position="16"/>
        <end position="162"/>
    </location>
</feature>
<proteinExistence type="predicted"/>
<dbReference type="GO" id="GO:0042602">
    <property type="term" value="F:riboflavin reductase (NADPH) activity"/>
    <property type="evidence" value="ECO:0007669"/>
    <property type="project" value="TreeGrafter"/>
</dbReference>
<dbReference type="InterPro" id="IPR002563">
    <property type="entry name" value="Flavin_Rdtase-like_dom"/>
</dbReference>
<dbReference type="InterPro" id="IPR050268">
    <property type="entry name" value="NADH-dep_flavin_reductase"/>
</dbReference>
<dbReference type="EMBL" id="VFPP01000001">
    <property type="protein sequence ID" value="TQM85058.1"/>
    <property type="molecule type" value="Genomic_DNA"/>
</dbReference>
<gene>
    <name evidence="3" type="ORF">FHX81_7527</name>
</gene>
<dbReference type="PANTHER" id="PTHR30466:SF1">
    <property type="entry name" value="FMN REDUCTASE (NADH) RUTF"/>
    <property type="match status" value="1"/>
</dbReference>
<dbReference type="Gene3D" id="2.30.110.10">
    <property type="entry name" value="Electron Transport, Fmn-binding Protein, Chain A"/>
    <property type="match status" value="1"/>
</dbReference>
<evidence type="ECO:0000256" key="1">
    <source>
        <dbReference type="ARBA" id="ARBA00023002"/>
    </source>
</evidence>
<dbReference type="PANTHER" id="PTHR30466">
    <property type="entry name" value="FLAVIN REDUCTASE"/>
    <property type="match status" value="1"/>
</dbReference>
<evidence type="ECO:0000313" key="4">
    <source>
        <dbReference type="Proteomes" id="UP000316628"/>
    </source>
</evidence>
<keyword evidence="4" id="KW-1185">Reference proteome</keyword>
<dbReference type="AlphaFoldDB" id="A0A543JQH5"/>
<dbReference type="SUPFAM" id="SSF50475">
    <property type="entry name" value="FMN-binding split barrel"/>
    <property type="match status" value="1"/>
</dbReference>
<evidence type="ECO:0000259" key="2">
    <source>
        <dbReference type="SMART" id="SM00903"/>
    </source>
</evidence>
<dbReference type="Pfam" id="PF01613">
    <property type="entry name" value="Flavin_Reduct"/>
    <property type="match status" value="1"/>
</dbReference>
<name>A0A543JQH5_9PSEU</name>
<organism evidence="3 4">
    <name type="scientific">Saccharothrix saharensis</name>
    <dbReference type="NCBI Taxonomy" id="571190"/>
    <lineage>
        <taxon>Bacteria</taxon>
        <taxon>Bacillati</taxon>
        <taxon>Actinomycetota</taxon>
        <taxon>Actinomycetes</taxon>
        <taxon>Pseudonocardiales</taxon>
        <taxon>Pseudonocardiaceae</taxon>
        <taxon>Saccharothrix</taxon>
    </lineage>
</organism>
<accession>A0A543JQH5</accession>
<dbReference type="Proteomes" id="UP000316628">
    <property type="component" value="Unassembled WGS sequence"/>
</dbReference>
<evidence type="ECO:0000313" key="3">
    <source>
        <dbReference type="EMBL" id="TQM85058.1"/>
    </source>
</evidence>
<protein>
    <submittedName>
        <fullName evidence="3">Flavin reductase (DIM6/NTAB) family NADH-FMN oxidoreductase RutF</fullName>
    </submittedName>
</protein>
<reference evidence="3 4" key="1">
    <citation type="submission" date="2019-06" db="EMBL/GenBank/DDBJ databases">
        <title>Sequencing the genomes of 1000 actinobacteria strains.</title>
        <authorList>
            <person name="Klenk H.-P."/>
        </authorList>
    </citation>
    <scope>NUCLEOTIDE SEQUENCE [LARGE SCALE GENOMIC DNA]</scope>
    <source>
        <strain evidence="3 4">DSM 45456</strain>
    </source>
</reference>